<keyword evidence="2" id="KW-1185">Reference proteome</keyword>
<gene>
    <name evidence="1" type="ORF">SEA_TAQUITO_72</name>
</gene>
<name>A0A1D8EQ69_9CAUD</name>
<evidence type="ECO:0000313" key="2">
    <source>
        <dbReference type="Proteomes" id="UP000224956"/>
    </source>
</evidence>
<proteinExistence type="predicted"/>
<protein>
    <submittedName>
        <fullName evidence="1">HNH endonuclease</fullName>
    </submittedName>
</protein>
<keyword evidence="1" id="KW-0378">Hydrolase</keyword>
<keyword evidence="1" id="KW-0540">Nuclease</keyword>
<evidence type="ECO:0000313" key="1">
    <source>
        <dbReference type="EMBL" id="AOT23192.1"/>
    </source>
</evidence>
<dbReference type="EMBL" id="KX621007">
    <property type="protein sequence ID" value="AOT23192.1"/>
    <property type="molecule type" value="Genomic_DNA"/>
</dbReference>
<keyword evidence="1" id="KW-0255">Endonuclease</keyword>
<accession>A0A1D8EQ69</accession>
<reference evidence="1 2" key="1">
    <citation type="submission" date="2016-07" db="EMBL/GenBank/DDBJ databases">
        <authorList>
            <person name="Henderson J.H."/>
            <person name="Agbayani G."/>
            <person name="Akanbi A."/>
            <person name="Allen L."/>
            <person name="Anton T."/>
            <person name="Bauer V."/>
            <person name="Benoit R."/>
            <person name="Bhakta Y."/>
            <person name="Binongcal M.A."/>
            <person name="Bobovsky T."/>
            <person name="Bual H."/>
            <person name="Calley B."/>
            <person name="Clark M."/>
            <person name="Conahan B."/>
            <person name="Cone E."/>
            <person name="Dardis C."/>
            <person name="Fangman M."/>
            <person name="Flatgard B."/>
            <person name="Focht K."/>
            <person name="Geraci K."/>
            <person name="Goodwin B."/>
            <person name="Hanson H."/>
            <person name="Hunt G."/>
            <person name="Hutton S."/>
            <person name="Illback M."/>
            <person name="Jamsa A."/>
            <person name="Konzek B."/>
            <person name="Kraus A."/>
            <person name="Kuenzi M."/>
            <person name="Laird K."/>
            <person name="Lieb M."/>
            <person name="MacKenzie A."/>
            <person name="Maurer K."/>
            <person name="Miera M."/>
            <person name="Mishler B."/>
            <person name="Naughton C."/>
            <person name="Nease R."/>
            <person name="Nelson B."/>
            <person name="Nigg N."/>
            <person name="O'Sullivan K."/>
            <person name="Orion I."/>
            <person name="Peterson C."/>
            <person name="Peterson S."/>
            <person name="Roletto M."/>
            <person name="Rush L."/>
            <person name="Schlatter T."/>
            <person name="Seidl R."/>
            <person name="Sevy E."/>
            <person name="Sonderby V."/>
            <person name="Souers H."/>
            <person name="Syvertson H."/>
            <person name="Taggard K."/>
            <person name="Takasugi J."/>
            <person name="Tietge S."/>
            <person name="Vasquez C."/>
            <person name="Velasco R."/>
            <person name="Virk M."/>
            <person name="Vologdin S."/>
            <person name="Wing S."/>
            <person name="Winslow J."/>
            <person name="Young E."/>
            <person name="Cunanan N."/>
            <person name="Dasiuk E."/>
            <person name="Fudge K."/>
            <person name="Murphy A."/>
            <person name="Poxleitner M.K."/>
            <person name="Ettinger A.-S.H."/>
            <person name="Anders K.R."/>
            <person name="Schaff J.E."/>
            <person name="Dashiell C.L."/>
            <person name="Macialek J.A."/>
            <person name="Braun M.A."/>
            <person name="Delesalle V.A."/>
            <person name="Hughes L.E."/>
            <person name="Ware V.C."/>
            <person name="Bradley K.W."/>
            <person name="Barker L.P."/>
            <person name="Asai D.J."/>
            <person name="Bowman C.A."/>
            <person name="Russell D.A."/>
            <person name="Pope W.H."/>
            <person name="Jacobs-Sera D."/>
            <person name="Hendrix R.W."/>
            <person name="Hatfull G.F."/>
        </authorList>
    </citation>
    <scope>NUCLEOTIDE SEQUENCE [LARGE SCALE GENOMIC DNA]</scope>
</reference>
<organism evidence="1 2">
    <name type="scientific">Mycobacterium phage Taquito</name>
    <dbReference type="NCBI Taxonomy" id="1897500"/>
    <lineage>
        <taxon>Viruses</taxon>
        <taxon>Duplodnaviria</taxon>
        <taxon>Heunggongvirae</taxon>
        <taxon>Uroviricota</taxon>
        <taxon>Caudoviricetes</taxon>
        <taxon>Weiservirinae</taxon>
        <taxon>Fionnbharthvirus</taxon>
        <taxon>Fionnbharthvirus taquito</taxon>
    </lineage>
</organism>
<sequence>MARRTDMRLLALQEWIIETRAGGRCECDGLCGKRHRRYGIDGDPRCPNKHGYDAIDGRKVMVSLIVDRVDELQGDTDVNLIALCQSCSRRHRDNLSKAAAERAEREAVEAQHDPLFDVDLFGAAAQ</sequence>
<dbReference type="Proteomes" id="UP000224956">
    <property type="component" value="Segment"/>
</dbReference>
<dbReference type="GO" id="GO:0004519">
    <property type="term" value="F:endonuclease activity"/>
    <property type="evidence" value="ECO:0007669"/>
    <property type="project" value="UniProtKB-KW"/>
</dbReference>